<dbReference type="EMBL" id="JAGEVF010000010">
    <property type="protein sequence ID" value="MBO3117486.1"/>
    <property type="molecule type" value="Genomic_DNA"/>
</dbReference>
<reference evidence="1 2" key="1">
    <citation type="submission" date="2021-03" db="EMBL/GenBank/DDBJ databases">
        <title>Winogradskyella sp. nov., isolated from costal sediment.</title>
        <authorList>
            <person name="Gao C."/>
        </authorList>
    </citation>
    <scope>NUCLEOTIDE SEQUENCE [LARGE SCALE GENOMIC DNA]</scope>
    <source>
        <strain evidence="1 2">DF17</strain>
    </source>
</reference>
<dbReference type="Proteomes" id="UP000676776">
    <property type="component" value="Unassembled WGS sequence"/>
</dbReference>
<name>A0ABS3T419_9FLAO</name>
<organism evidence="1 2">
    <name type="scientific">Winogradskyella pelagia</name>
    <dbReference type="NCBI Taxonomy" id="2819984"/>
    <lineage>
        <taxon>Bacteria</taxon>
        <taxon>Pseudomonadati</taxon>
        <taxon>Bacteroidota</taxon>
        <taxon>Flavobacteriia</taxon>
        <taxon>Flavobacteriales</taxon>
        <taxon>Flavobacteriaceae</taxon>
        <taxon>Winogradskyella</taxon>
    </lineage>
</organism>
<evidence type="ECO:0000313" key="2">
    <source>
        <dbReference type="Proteomes" id="UP000676776"/>
    </source>
</evidence>
<evidence type="ECO:0008006" key="3">
    <source>
        <dbReference type="Google" id="ProtNLM"/>
    </source>
</evidence>
<evidence type="ECO:0000313" key="1">
    <source>
        <dbReference type="EMBL" id="MBO3117486.1"/>
    </source>
</evidence>
<accession>A0ABS3T419</accession>
<protein>
    <recommendedName>
        <fullName evidence="3">Carboxypeptidase regulatory-like domain-containing protein</fullName>
    </recommendedName>
</protein>
<keyword evidence="2" id="KW-1185">Reference proteome</keyword>
<dbReference type="RefSeq" id="WP_208154844.1">
    <property type="nucleotide sequence ID" value="NZ_JAGEVF010000010.1"/>
</dbReference>
<proteinExistence type="predicted"/>
<sequence length="251" mass="28614">MKKIYIKLIIVILIYSCTSTDDDSSIECFQNCTVIEGKILSSENLNGIGNVEVIFYFKRNGLFSSNERIIARSFTDNNGDFTLEGFINDDEIEAYSEGSFIIDIVDESLTDEYFKSKETVVLEQGLFPTQFIDNKLRINEISTRDTIINYEIIIPKIEIISLNITNFEPTLETDKLEISNRIQSGIPSSNFNSQSSFSIRNDFNEENFTLDLVGGKNLSNLLIISKRKNNIQSQEIIELDLESSESLNIEY</sequence>
<comment type="caution">
    <text evidence="1">The sequence shown here is derived from an EMBL/GenBank/DDBJ whole genome shotgun (WGS) entry which is preliminary data.</text>
</comment>
<gene>
    <name evidence="1" type="ORF">J4050_12050</name>
</gene>